<gene>
    <name evidence="2" type="ORF">HHI36_017671</name>
</gene>
<dbReference type="SUPFAM" id="SSF48366">
    <property type="entry name" value="Ras GEF"/>
    <property type="match status" value="1"/>
</dbReference>
<dbReference type="Gene3D" id="1.10.840.10">
    <property type="entry name" value="Ras guanine-nucleotide exchange factors catalytic domain"/>
    <property type="match status" value="1"/>
</dbReference>
<evidence type="ECO:0000313" key="3">
    <source>
        <dbReference type="Proteomes" id="UP001516400"/>
    </source>
</evidence>
<sequence length="176" mass="20093">MKVNFLLPYRSNKLKPFWLSITEKESLPVLDFLSAALMSAEYDRALSRALAMAECPVVPFFGAFLRELREILASPPLSSHGSGDQAEQQHHHYSSSASNKPPKPESRRDQMQQQRQVFISDYNGEDHHFTKVGPGGLINLEKIYRTQAVMDHISLCHQHYHTRNRLSPSSSLIEYL</sequence>
<dbReference type="InterPro" id="IPR036964">
    <property type="entry name" value="RASGEF_cat_dom_sf"/>
</dbReference>
<comment type="caution">
    <text evidence="2">The sequence shown here is derived from an EMBL/GenBank/DDBJ whole genome shotgun (WGS) entry which is preliminary data.</text>
</comment>
<keyword evidence="3" id="KW-1185">Reference proteome</keyword>
<accession>A0ABD2NN78</accession>
<dbReference type="Proteomes" id="UP001516400">
    <property type="component" value="Unassembled WGS sequence"/>
</dbReference>
<organism evidence="2 3">
    <name type="scientific">Cryptolaemus montrouzieri</name>
    <dbReference type="NCBI Taxonomy" id="559131"/>
    <lineage>
        <taxon>Eukaryota</taxon>
        <taxon>Metazoa</taxon>
        <taxon>Ecdysozoa</taxon>
        <taxon>Arthropoda</taxon>
        <taxon>Hexapoda</taxon>
        <taxon>Insecta</taxon>
        <taxon>Pterygota</taxon>
        <taxon>Neoptera</taxon>
        <taxon>Endopterygota</taxon>
        <taxon>Coleoptera</taxon>
        <taxon>Polyphaga</taxon>
        <taxon>Cucujiformia</taxon>
        <taxon>Coccinelloidea</taxon>
        <taxon>Coccinellidae</taxon>
        <taxon>Scymninae</taxon>
        <taxon>Scymnini</taxon>
        <taxon>Cryptolaemus</taxon>
    </lineage>
</organism>
<dbReference type="EMBL" id="JABFTP020000124">
    <property type="protein sequence ID" value="KAL3280171.1"/>
    <property type="molecule type" value="Genomic_DNA"/>
</dbReference>
<proteinExistence type="predicted"/>
<dbReference type="AlphaFoldDB" id="A0ABD2NN78"/>
<feature type="compositionally biased region" description="Polar residues" evidence="1">
    <location>
        <begin position="76"/>
        <end position="86"/>
    </location>
</feature>
<name>A0ABD2NN78_9CUCU</name>
<reference evidence="2 3" key="1">
    <citation type="journal article" date="2021" name="BMC Biol.">
        <title>Horizontally acquired antibacterial genes associated with adaptive radiation of ladybird beetles.</title>
        <authorList>
            <person name="Li H.S."/>
            <person name="Tang X.F."/>
            <person name="Huang Y.H."/>
            <person name="Xu Z.Y."/>
            <person name="Chen M.L."/>
            <person name="Du X.Y."/>
            <person name="Qiu B.Y."/>
            <person name="Chen P.T."/>
            <person name="Zhang W."/>
            <person name="Slipinski A."/>
            <person name="Escalona H.E."/>
            <person name="Waterhouse R.M."/>
            <person name="Zwick A."/>
            <person name="Pang H."/>
        </authorList>
    </citation>
    <scope>NUCLEOTIDE SEQUENCE [LARGE SCALE GENOMIC DNA]</scope>
    <source>
        <strain evidence="2">SYSU2018</strain>
    </source>
</reference>
<protein>
    <submittedName>
        <fullName evidence="2">Uncharacterized protein</fullName>
    </submittedName>
</protein>
<feature type="non-terminal residue" evidence="2">
    <location>
        <position position="176"/>
    </location>
</feature>
<feature type="region of interest" description="Disordered" evidence="1">
    <location>
        <begin position="76"/>
        <end position="113"/>
    </location>
</feature>
<evidence type="ECO:0000256" key="1">
    <source>
        <dbReference type="SAM" id="MobiDB-lite"/>
    </source>
</evidence>
<dbReference type="InterPro" id="IPR023578">
    <property type="entry name" value="Ras_GEF_dom_sf"/>
</dbReference>
<evidence type="ECO:0000313" key="2">
    <source>
        <dbReference type="EMBL" id="KAL3280171.1"/>
    </source>
</evidence>